<accession>A0A0A9GHM4</accession>
<name>A0A0A9GHM4_ARUDO</name>
<dbReference type="AlphaFoldDB" id="A0A0A9GHM4"/>
<reference evidence="1" key="1">
    <citation type="submission" date="2014-09" db="EMBL/GenBank/DDBJ databases">
        <authorList>
            <person name="Magalhaes I.L.F."/>
            <person name="Oliveira U."/>
            <person name="Santos F.R."/>
            <person name="Vidigal T.H.D.A."/>
            <person name="Brescovit A.D."/>
            <person name="Santos A.J."/>
        </authorList>
    </citation>
    <scope>NUCLEOTIDE SEQUENCE</scope>
    <source>
        <tissue evidence="1">Shoot tissue taken approximately 20 cm above the soil surface</tissue>
    </source>
</reference>
<sequence>MDDPFFLFFASPKSLPLWHNMIEIPSPLAHKPCLFASNLFLNQLFFPTPFHPFSIRF</sequence>
<protein>
    <submittedName>
        <fullName evidence="1">Uncharacterized protein</fullName>
    </submittedName>
</protein>
<evidence type="ECO:0000313" key="1">
    <source>
        <dbReference type="EMBL" id="JAE22944.1"/>
    </source>
</evidence>
<proteinExistence type="predicted"/>
<reference evidence="1" key="2">
    <citation type="journal article" date="2015" name="Data Brief">
        <title>Shoot transcriptome of the giant reed, Arundo donax.</title>
        <authorList>
            <person name="Barrero R.A."/>
            <person name="Guerrero F.D."/>
            <person name="Moolhuijzen P."/>
            <person name="Goolsby J.A."/>
            <person name="Tidwell J."/>
            <person name="Bellgard S.E."/>
            <person name="Bellgard M.I."/>
        </authorList>
    </citation>
    <scope>NUCLEOTIDE SEQUENCE</scope>
    <source>
        <tissue evidence="1">Shoot tissue taken approximately 20 cm above the soil surface</tissue>
    </source>
</reference>
<organism evidence="1">
    <name type="scientific">Arundo donax</name>
    <name type="common">Giant reed</name>
    <name type="synonym">Donax arundinaceus</name>
    <dbReference type="NCBI Taxonomy" id="35708"/>
    <lineage>
        <taxon>Eukaryota</taxon>
        <taxon>Viridiplantae</taxon>
        <taxon>Streptophyta</taxon>
        <taxon>Embryophyta</taxon>
        <taxon>Tracheophyta</taxon>
        <taxon>Spermatophyta</taxon>
        <taxon>Magnoliopsida</taxon>
        <taxon>Liliopsida</taxon>
        <taxon>Poales</taxon>
        <taxon>Poaceae</taxon>
        <taxon>PACMAD clade</taxon>
        <taxon>Arundinoideae</taxon>
        <taxon>Arundineae</taxon>
        <taxon>Arundo</taxon>
    </lineage>
</organism>
<dbReference type="EMBL" id="GBRH01174952">
    <property type="protein sequence ID" value="JAE22944.1"/>
    <property type="molecule type" value="Transcribed_RNA"/>
</dbReference>